<feature type="transmembrane region" description="Helical" evidence="1">
    <location>
        <begin position="140"/>
        <end position="158"/>
    </location>
</feature>
<feature type="transmembrane region" description="Helical" evidence="1">
    <location>
        <begin position="322"/>
        <end position="346"/>
    </location>
</feature>
<dbReference type="PANTHER" id="PTHR30354:SF25">
    <property type="entry name" value="INNER MEMBRANE PERMEASE YGBN"/>
    <property type="match status" value="1"/>
</dbReference>
<feature type="transmembrane region" description="Helical" evidence="1">
    <location>
        <begin position="294"/>
        <end position="316"/>
    </location>
</feature>
<evidence type="ECO:0000256" key="1">
    <source>
        <dbReference type="SAM" id="Phobius"/>
    </source>
</evidence>
<keyword evidence="1" id="KW-0472">Membrane</keyword>
<name>A0A918NGB7_9PROT</name>
<feature type="transmembrane region" description="Helical" evidence="1">
    <location>
        <begin position="33"/>
        <end position="50"/>
    </location>
</feature>
<feature type="transmembrane region" description="Helical" evidence="1">
    <location>
        <begin position="262"/>
        <end position="282"/>
    </location>
</feature>
<dbReference type="PIRSF" id="PIRSF002746">
    <property type="entry name" value="Gluconate_transporter"/>
    <property type="match status" value="1"/>
</dbReference>
<feature type="transmembrane region" description="Helical" evidence="1">
    <location>
        <begin position="379"/>
        <end position="403"/>
    </location>
</feature>
<gene>
    <name evidence="2" type="ORF">GCM10011309_14520</name>
</gene>
<sequence length="440" mass="45226">MDAMIPLLITVAGLALLLFLVLRVKLPAFLALIAMSLLIGIAVGMAPMKVISSMQKGMGGTLGFVAIVVGLGAMFGALLEAAGGVSAVSESLLKRFGDKRAPWALGLVGFLIAIPVFFDVAFIILVPVIHKLSKNSGKALLVYALPLLAGLAVTHAFIPPTPGPIAVADLLGADLGWVILLGSAAGLPAMILAGPVLARFYKNTAVSSEPEVPMAAETPINFWHAIFAILLPLFLILGNTIAGQALADGAIKSTLQVLGHPFTALIIAVGYAYIAFGISRSIPLDKLQEIMNRALLPAGVVILITGAGGVLKQVLIDSGVGAQLAAVMTANSIPLLLFAFLVSAIVRVAQGSATVAMLTGAGLTAPLLIGADLSAPDKAILVIAIASGASLLSHVNDSGFWLVNRYLGQTEAETLKSWTVASTVVGLTGFVMACLFSLIF</sequence>
<dbReference type="Pfam" id="PF02447">
    <property type="entry name" value="GntP_permease"/>
    <property type="match status" value="1"/>
</dbReference>
<feature type="transmembrane region" description="Helical" evidence="1">
    <location>
        <begin position="62"/>
        <end position="83"/>
    </location>
</feature>
<feature type="transmembrane region" description="Helical" evidence="1">
    <location>
        <begin position="103"/>
        <end position="128"/>
    </location>
</feature>
<keyword evidence="1" id="KW-1133">Transmembrane helix</keyword>
<proteinExistence type="predicted"/>
<comment type="caution">
    <text evidence="2">The sequence shown here is derived from an EMBL/GenBank/DDBJ whole genome shotgun (WGS) entry which is preliminary data.</text>
</comment>
<dbReference type="RefSeq" id="WP_189583372.1">
    <property type="nucleotide sequence ID" value="NZ_BMYV01000001.1"/>
</dbReference>
<organism evidence="2 3">
    <name type="scientific">Litorimonas cladophorae</name>
    <dbReference type="NCBI Taxonomy" id="1220491"/>
    <lineage>
        <taxon>Bacteria</taxon>
        <taxon>Pseudomonadati</taxon>
        <taxon>Pseudomonadota</taxon>
        <taxon>Alphaproteobacteria</taxon>
        <taxon>Maricaulales</taxon>
        <taxon>Robiginitomaculaceae</taxon>
    </lineage>
</organism>
<keyword evidence="1" id="KW-0812">Transmembrane</keyword>
<dbReference type="Proteomes" id="UP000600865">
    <property type="component" value="Unassembled WGS sequence"/>
</dbReference>
<evidence type="ECO:0000313" key="2">
    <source>
        <dbReference type="EMBL" id="GGX65355.1"/>
    </source>
</evidence>
<protein>
    <submittedName>
        <fullName evidence="2">Gluconate transporter</fullName>
    </submittedName>
</protein>
<feature type="transmembrane region" description="Helical" evidence="1">
    <location>
        <begin position="222"/>
        <end position="242"/>
    </location>
</feature>
<dbReference type="NCBIfam" id="TIGR00791">
    <property type="entry name" value="gntP"/>
    <property type="match status" value="1"/>
</dbReference>
<reference evidence="2 3" key="1">
    <citation type="journal article" date="2014" name="Int. J. Syst. Evol. Microbiol.">
        <title>Complete genome sequence of Corynebacterium casei LMG S-19264T (=DSM 44701T), isolated from a smear-ripened cheese.</title>
        <authorList>
            <consortium name="US DOE Joint Genome Institute (JGI-PGF)"/>
            <person name="Walter F."/>
            <person name="Albersmeier A."/>
            <person name="Kalinowski J."/>
            <person name="Ruckert C."/>
        </authorList>
    </citation>
    <scope>NUCLEOTIDE SEQUENCE [LARGE SCALE GENOMIC DNA]</scope>
    <source>
        <strain evidence="2 3">KCTC 23968</strain>
    </source>
</reference>
<feature type="transmembrane region" description="Helical" evidence="1">
    <location>
        <begin position="415"/>
        <end position="439"/>
    </location>
</feature>
<dbReference type="EMBL" id="BMYV01000001">
    <property type="protein sequence ID" value="GGX65355.1"/>
    <property type="molecule type" value="Genomic_DNA"/>
</dbReference>
<accession>A0A918NGB7</accession>
<dbReference type="PANTHER" id="PTHR30354">
    <property type="entry name" value="GNT FAMILY GLUCONATE TRANSPORTER"/>
    <property type="match status" value="1"/>
</dbReference>
<feature type="transmembrane region" description="Helical" evidence="1">
    <location>
        <begin position="353"/>
        <end position="373"/>
    </location>
</feature>
<dbReference type="InterPro" id="IPR003474">
    <property type="entry name" value="Glcn_transporter"/>
</dbReference>
<dbReference type="GO" id="GO:0015128">
    <property type="term" value="F:gluconate transmembrane transporter activity"/>
    <property type="evidence" value="ECO:0007669"/>
    <property type="project" value="InterPro"/>
</dbReference>
<dbReference type="AlphaFoldDB" id="A0A918NGB7"/>
<feature type="transmembrane region" description="Helical" evidence="1">
    <location>
        <begin position="178"/>
        <end position="201"/>
    </location>
</feature>
<dbReference type="GO" id="GO:0005886">
    <property type="term" value="C:plasma membrane"/>
    <property type="evidence" value="ECO:0007669"/>
    <property type="project" value="TreeGrafter"/>
</dbReference>
<keyword evidence="3" id="KW-1185">Reference proteome</keyword>
<evidence type="ECO:0000313" key="3">
    <source>
        <dbReference type="Proteomes" id="UP000600865"/>
    </source>
</evidence>